<name>A0A0D2VX15_CAPO3</name>
<dbReference type="SMART" id="SM00184">
    <property type="entry name" value="RING"/>
    <property type="match status" value="1"/>
</dbReference>
<evidence type="ECO:0000256" key="10">
    <source>
        <dbReference type="ARBA" id="ARBA00022771"/>
    </source>
</evidence>
<keyword evidence="8" id="KW-0808">Transferase</keyword>
<keyword evidence="11" id="KW-0498">Mitosis</keyword>
<keyword evidence="13" id="KW-0862">Zinc</keyword>
<dbReference type="Pfam" id="PF13923">
    <property type="entry name" value="zf-C3HC4_2"/>
    <property type="match status" value="1"/>
</dbReference>
<keyword evidence="7" id="KW-0132">Cell division</keyword>
<dbReference type="InterPro" id="IPR013083">
    <property type="entry name" value="Znf_RING/FYVE/PHD"/>
</dbReference>
<evidence type="ECO:0000256" key="4">
    <source>
        <dbReference type="ARBA" id="ARBA00005797"/>
    </source>
</evidence>
<evidence type="ECO:0000259" key="21">
    <source>
        <dbReference type="PROSITE" id="PS50089"/>
    </source>
</evidence>
<evidence type="ECO:0000256" key="7">
    <source>
        <dbReference type="ARBA" id="ARBA00022618"/>
    </source>
</evidence>
<dbReference type="CDD" id="cd16503">
    <property type="entry name" value="RING-HC_CHFR"/>
    <property type="match status" value="1"/>
</dbReference>
<evidence type="ECO:0000256" key="11">
    <source>
        <dbReference type="ARBA" id="ARBA00022776"/>
    </source>
</evidence>
<evidence type="ECO:0000256" key="3">
    <source>
        <dbReference type="ARBA" id="ARBA00004906"/>
    </source>
</evidence>
<feature type="region of interest" description="Disordered" evidence="19">
    <location>
        <begin position="129"/>
        <end position="169"/>
    </location>
</feature>
<evidence type="ECO:0000256" key="5">
    <source>
        <dbReference type="ARBA" id="ARBA00012483"/>
    </source>
</evidence>
<dbReference type="Proteomes" id="UP000008743">
    <property type="component" value="Unassembled WGS sequence"/>
</dbReference>
<dbReference type="PROSITE" id="PS50089">
    <property type="entry name" value="ZF_RING_2"/>
    <property type="match status" value="1"/>
</dbReference>
<dbReference type="GO" id="GO:0016567">
    <property type="term" value="P:protein ubiquitination"/>
    <property type="evidence" value="ECO:0007669"/>
    <property type="project" value="UniProtKB-UniPathway"/>
</dbReference>
<evidence type="ECO:0000256" key="9">
    <source>
        <dbReference type="ARBA" id="ARBA00022723"/>
    </source>
</evidence>
<feature type="compositionally biased region" description="Basic and acidic residues" evidence="19">
    <location>
        <begin position="158"/>
        <end position="169"/>
    </location>
</feature>
<dbReference type="Gene3D" id="3.30.40.10">
    <property type="entry name" value="Zinc/RING finger domain, C3HC4 (zinc finger)"/>
    <property type="match status" value="1"/>
</dbReference>
<comment type="pathway">
    <text evidence="3">Protein modification; protein ubiquitination.</text>
</comment>
<dbReference type="AlphaFoldDB" id="A0A0D2VX15"/>
<evidence type="ECO:0000259" key="20">
    <source>
        <dbReference type="PROSITE" id="PS50006"/>
    </source>
</evidence>
<dbReference type="Gene3D" id="3.30.40.140">
    <property type="match status" value="1"/>
</dbReference>
<dbReference type="PANTHER" id="PTHR16079:SF4">
    <property type="entry name" value="E3 UBIQUITIN-PROTEIN LIGASE CHFR"/>
    <property type="match status" value="1"/>
</dbReference>
<dbReference type="eggNOG" id="KOG0802">
    <property type="taxonomic scope" value="Eukaryota"/>
</dbReference>
<dbReference type="EMBL" id="KE346370">
    <property type="protein sequence ID" value="KJE96122.1"/>
    <property type="molecule type" value="Genomic_DNA"/>
</dbReference>
<dbReference type="EC" id="2.3.2.27" evidence="5"/>
<dbReference type="GO" id="GO:0051301">
    <property type="term" value="P:cell division"/>
    <property type="evidence" value="ECO:0007669"/>
    <property type="project" value="UniProtKB-KW"/>
</dbReference>
<evidence type="ECO:0000313" key="22">
    <source>
        <dbReference type="EMBL" id="KJE96122.1"/>
    </source>
</evidence>
<dbReference type="OrthoDB" id="1305878at2759"/>
<comment type="catalytic activity">
    <reaction evidence="1">
        <text>S-ubiquitinyl-[E2 ubiquitin-conjugating enzyme]-L-cysteine + [acceptor protein]-L-lysine = [E2 ubiquitin-conjugating enzyme]-L-cysteine + N(6)-ubiquitinyl-[acceptor protein]-L-lysine.</text>
        <dbReference type="EC" id="2.3.2.27"/>
    </reaction>
</comment>
<evidence type="ECO:0000256" key="8">
    <source>
        <dbReference type="ARBA" id="ARBA00022679"/>
    </source>
</evidence>
<feature type="region of interest" description="Disordered" evidence="19">
    <location>
        <begin position="243"/>
        <end position="295"/>
    </location>
</feature>
<evidence type="ECO:0000256" key="15">
    <source>
        <dbReference type="ARBA" id="ARBA00023306"/>
    </source>
</evidence>
<comment type="subcellular location">
    <subcellularLocation>
        <location evidence="2">Nucleus</location>
        <location evidence="2">PML body</location>
    </subcellularLocation>
</comment>
<dbReference type="InterPro" id="IPR001841">
    <property type="entry name" value="Znf_RING"/>
</dbReference>
<dbReference type="STRING" id="595528.A0A0D2VX15"/>
<keyword evidence="10 18" id="KW-0863">Zinc-finger</keyword>
<evidence type="ECO:0000256" key="13">
    <source>
        <dbReference type="ARBA" id="ARBA00022833"/>
    </source>
</evidence>
<dbReference type="SUPFAM" id="SSF57850">
    <property type="entry name" value="RING/U-box"/>
    <property type="match status" value="1"/>
</dbReference>
<dbReference type="GO" id="GO:0008270">
    <property type="term" value="F:zinc ion binding"/>
    <property type="evidence" value="ECO:0007669"/>
    <property type="project" value="UniProtKB-KW"/>
</dbReference>
<dbReference type="PANTHER" id="PTHR16079">
    <property type="entry name" value="UBIQUITIN LIGASE PROTEIN CHFR"/>
    <property type="match status" value="1"/>
</dbReference>
<dbReference type="Pfam" id="PF17979">
    <property type="entry name" value="zf-CRD"/>
    <property type="match status" value="1"/>
</dbReference>
<dbReference type="InParanoid" id="A0A0D2VX15"/>
<feature type="compositionally biased region" description="Acidic residues" evidence="19">
    <location>
        <begin position="272"/>
        <end position="288"/>
    </location>
</feature>
<keyword evidence="14" id="KW-0539">Nucleus</keyword>
<gene>
    <name evidence="22" type="ORF">CAOG_006490</name>
</gene>
<keyword evidence="12" id="KW-0833">Ubl conjugation pathway</keyword>
<evidence type="ECO:0000256" key="16">
    <source>
        <dbReference type="ARBA" id="ARBA00029800"/>
    </source>
</evidence>
<accession>A0A0D2VX15</accession>
<sequence length="535" mass="59256">MADHSPAAASSSSSSAAAAWGELEPINANTSAITLSKATVVIGRSDECDAIITNTKKLSGKHCTLMLKDSSAFIVDTSTNGVLVNGSRIVKGEETKLNAGDSIVIVKDPVEDNQFGYYFKDLLAPPPLPAAQTQVDENEEAAAIPSKRRAEDADDEAAEAKTNKKPRTDDMEQNLQCGICMEILHDCVSVVPCLHDFCGACYSDWMEKKSDCPTCRAKVTSISRNHRIKNLCESFLAEHPEKRRPDDEIAEMNARNKITSDMLKPPRRRYDDDEDEDDYDDDEDEDDGSNAGPGYGSSNFPFQPFGFQTSVQFFAGHFEHENQHAPSICPNAPNPVPGYTCPPGGGHGRCTCCHQFMPLFATNNFNPHAPQADPNKPQSCEICKRQYCHMYWGCTCNGGCLSKLRNFQFDQAALATVVNRNTTESDLLRDYLTSKSLTINDMYKDCITNLDSKKFKLGTENWPAIPTGDTVLCRTCVVPFLGQLAYQYREAIPNSDLPSRPHRPKCYWGSNCKTQVNTPHHASKFDHICKQTRFS</sequence>
<keyword evidence="9" id="KW-0479">Metal-binding</keyword>
<organism evidence="22 23">
    <name type="scientific">Capsaspora owczarzaki (strain ATCC 30864)</name>
    <dbReference type="NCBI Taxonomy" id="595528"/>
    <lineage>
        <taxon>Eukaryota</taxon>
        <taxon>Filasterea</taxon>
        <taxon>Capsaspora</taxon>
    </lineage>
</organism>
<evidence type="ECO:0000256" key="14">
    <source>
        <dbReference type="ARBA" id="ARBA00023242"/>
    </source>
</evidence>
<evidence type="ECO:0000256" key="17">
    <source>
        <dbReference type="ARBA" id="ARBA00031332"/>
    </source>
</evidence>
<evidence type="ECO:0000256" key="19">
    <source>
        <dbReference type="SAM" id="MobiDB-lite"/>
    </source>
</evidence>
<dbReference type="InterPro" id="IPR008984">
    <property type="entry name" value="SMAD_FHA_dom_sf"/>
</dbReference>
<evidence type="ECO:0000256" key="18">
    <source>
        <dbReference type="PROSITE-ProRule" id="PRU00175"/>
    </source>
</evidence>
<dbReference type="Pfam" id="PF00498">
    <property type="entry name" value="FHA"/>
    <property type="match status" value="1"/>
</dbReference>
<dbReference type="InterPro" id="IPR000253">
    <property type="entry name" value="FHA_dom"/>
</dbReference>
<feature type="domain" description="RING-type" evidence="21">
    <location>
        <begin position="177"/>
        <end position="216"/>
    </location>
</feature>
<evidence type="ECO:0000256" key="1">
    <source>
        <dbReference type="ARBA" id="ARBA00000900"/>
    </source>
</evidence>
<dbReference type="GO" id="GO:0061630">
    <property type="term" value="F:ubiquitin protein ligase activity"/>
    <property type="evidence" value="ECO:0007669"/>
    <property type="project" value="UniProtKB-EC"/>
</dbReference>
<comment type="similarity">
    <text evidence="4">Belongs to the CHFR family.</text>
</comment>
<protein>
    <recommendedName>
        <fullName evidence="6">E3 ubiquitin-protein ligase CHFR</fullName>
        <ecNumber evidence="5">2.3.2.27</ecNumber>
    </recommendedName>
    <alternativeName>
        <fullName evidence="17">Checkpoint with forkhead and RING finger domains protein</fullName>
    </alternativeName>
    <alternativeName>
        <fullName evidence="16">RING-type E3 ubiquitin transferase CHFR</fullName>
    </alternativeName>
</protein>
<proteinExistence type="inferred from homology"/>
<evidence type="ECO:0000256" key="6">
    <source>
        <dbReference type="ARBA" id="ARBA00017908"/>
    </source>
</evidence>
<dbReference type="PhylomeDB" id="A0A0D2VX15"/>
<feature type="domain" description="FHA" evidence="20">
    <location>
        <begin position="40"/>
        <end position="89"/>
    </location>
</feature>
<dbReference type="SUPFAM" id="SSF49879">
    <property type="entry name" value="SMAD/FHA domain"/>
    <property type="match status" value="1"/>
</dbReference>
<dbReference type="PROSITE" id="PS00518">
    <property type="entry name" value="ZF_RING_1"/>
    <property type="match status" value="1"/>
</dbReference>
<dbReference type="UniPathway" id="UPA00143"/>
<keyword evidence="15" id="KW-0131">Cell cycle</keyword>
<dbReference type="PROSITE" id="PS50006">
    <property type="entry name" value="FHA_DOMAIN"/>
    <property type="match status" value="1"/>
</dbReference>
<dbReference type="SMART" id="SM00240">
    <property type="entry name" value="FHA"/>
    <property type="match status" value="1"/>
</dbReference>
<dbReference type="GO" id="GO:0006511">
    <property type="term" value="P:ubiquitin-dependent protein catabolic process"/>
    <property type="evidence" value="ECO:0007669"/>
    <property type="project" value="TreeGrafter"/>
</dbReference>
<evidence type="ECO:0000256" key="12">
    <source>
        <dbReference type="ARBA" id="ARBA00022786"/>
    </source>
</evidence>
<keyword evidence="23" id="KW-1185">Reference proteome</keyword>
<dbReference type="InterPro" id="IPR040909">
    <property type="entry name" value="CHFR_Znf-CRD"/>
</dbReference>
<evidence type="ECO:0000313" key="23">
    <source>
        <dbReference type="Proteomes" id="UP000008743"/>
    </source>
</evidence>
<dbReference type="InterPro" id="IPR052256">
    <property type="entry name" value="E3_ubiquitin-ligase_CHFR"/>
</dbReference>
<dbReference type="FunFam" id="3.30.40.10:FF:000203">
    <property type="entry name" value="E3 ubiquitin-protein ligase CHFR isoform X1"/>
    <property type="match status" value="1"/>
</dbReference>
<reference evidence="23" key="1">
    <citation type="submission" date="2011-02" db="EMBL/GenBank/DDBJ databases">
        <title>The Genome Sequence of Capsaspora owczarzaki ATCC 30864.</title>
        <authorList>
            <person name="Russ C."/>
            <person name="Cuomo C."/>
            <person name="Burger G."/>
            <person name="Gray M.W."/>
            <person name="Holland P.W.H."/>
            <person name="King N."/>
            <person name="Lang F.B.F."/>
            <person name="Roger A.J."/>
            <person name="Ruiz-Trillo I."/>
            <person name="Young S.K."/>
            <person name="Zeng Q."/>
            <person name="Gargeya S."/>
            <person name="Alvarado L."/>
            <person name="Berlin A."/>
            <person name="Chapman S.B."/>
            <person name="Chen Z."/>
            <person name="Freedman E."/>
            <person name="Gellesch M."/>
            <person name="Goldberg J."/>
            <person name="Griggs A."/>
            <person name="Gujja S."/>
            <person name="Heilman E."/>
            <person name="Heiman D."/>
            <person name="Howarth C."/>
            <person name="Mehta T."/>
            <person name="Neiman D."/>
            <person name="Pearson M."/>
            <person name="Roberts A."/>
            <person name="Saif S."/>
            <person name="Shea T."/>
            <person name="Shenoy N."/>
            <person name="Sisk P."/>
            <person name="Stolte C."/>
            <person name="Sykes S."/>
            <person name="White J."/>
            <person name="Yandava C."/>
            <person name="Haas B."/>
            <person name="Nusbaum C."/>
            <person name="Birren B."/>
        </authorList>
    </citation>
    <scope>NUCLEOTIDE SEQUENCE</scope>
    <source>
        <strain evidence="23">ATCC 30864</strain>
    </source>
</reference>
<dbReference type="GO" id="GO:0005634">
    <property type="term" value="C:nucleus"/>
    <property type="evidence" value="ECO:0007669"/>
    <property type="project" value="TreeGrafter"/>
</dbReference>
<evidence type="ECO:0000256" key="2">
    <source>
        <dbReference type="ARBA" id="ARBA00004322"/>
    </source>
</evidence>
<dbReference type="Gene3D" id="2.60.200.20">
    <property type="match status" value="1"/>
</dbReference>
<dbReference type="InterPro" id="IPR017907">
    <property type="entry name" value="Znf_RING_CS"/>
</dbReference>